<dbReference type="GO" id="GO:0005789">
    <property type="term" value="C:endoplasmic reticulum membrane"/>
    <property type="evidence" value="ECO:0007669"/>
    <property type="project" value="UniProtKB-SubCell"/>
</dbReference>
<keyword evidence="6" id="KW-0256">Endoplasmic reticulum</keyword>
<reference evidence="14" key="1">
    <citation type="journal article" date="2017" name="Nat. Commun.">
        <title>The asparagus genome sheds light on the origin and evolution of a young Y chromosome.</title>
        <authorList>
            <person name="Harkess A."/>
            <person name="Zhou J."/>
            <person name="Xu C."/>
            <person name="Bowers J.E."/>
            <person name="Van der Hulst R."/>
            <person name="Ayyampalayam S."/>
            <person name="Mercati F."/>
            <person name="Riccardi P."/>
            <person name="McKain M.R."/>
            <person name="Kakrana A."/>
            <person name="Tang H."/>
            <person name="Ray J."/>
            <person name="Groenendijk J."/>
            <person name="Arikit S."/>
            <person name="Mathioni S.M."/>
            <person name="Nakano M."/>
            <person name="Shan H."/>
            <person name="Telgmann-Rauber A."/>
            <person name="Kanno A."/>
            <person name="Yue Z."/>
            <person name="Chen H."/>
            <person name="Li W."/>
            <person name="Chen Y."/>
            <person name="Xu X."/>
            <person name="Zhang Y."/>
            <person name="Luo S."/>
            <person name="Chen H."/>
            <person name="Gao J."/>
            <person name="Mao Z."/>
            <person name="Pires J.C."/>
            <person name="Luo M."/>
            <person name="Kudrna D."/>
            <person name="Wing R.A."/>
            <person name="Meyers B.C."/>
            <person name="Yi K."/>
            <person name="Kong H."/>
            <person name="Lavrijsen P."/>
            <person name="Sunseri F."/>
            <person name="Falavigna A."/>
            <person name="Ye Y."/>
            <person name="Leebens-Mack J.H."/>
            <person name="Chen G."/>
        </authorList>
    </citation>
    <scope>NUCLEOTIDE SEQUENCE [LARGE SCALE GENOMIC DNA]</scope>
    <source>
        <strain evidence="14">cv. DH0086</strain>
    </source>
</reference>
<evidence type="ECO:0000256" key="7">
    <source>
        <dbReference type="ARBA" id="ARBA00023315"/>
    </source>
</evidence>
<protein>
    <submittedName>
        <fullName evidence="13">Uncharacterized protein</fullName>
    </submittedName>
</protein>
<evidence type="ECO:0000259" key="12">
    <source>
        <dbReference type="Pfam" id="PF06974"/>
    </source>
</evidence>
<comment type="similarity">
    <text evidence="8">In the N-terminal section; belongs to the long-chain O-acyltransferase family.</text>
</comment>
<dbReference type="PANTHER" id="PTHR31650:SF34">
    <property type="entry name" value="O-ACYLTRANSFERASE WSD1-LIKE ISOFORM X1"/>
    <property type="match status" value="1"/>
</dbReference>
<evidence type="ECO:0000259" key="11">
    <source>
        <dbReference type="Pfam" id="PF03007"/>
    </source>
</evidence>
<feature type="domain" description="O-acyltransferase WSD1 C-terminal" evidence="12">
    <location>
        <begin position="317"/>
        <end position="462"/>
    </location>
</feature>
<dbReference type="Pfam" id="PF06974">
    <property type="entry name" value="WS_DGAT_C"/>
    <property type="match status" value="1"/>
</dbReference>
<comment type="pathway">
    <text evidence="4">Lipid metabolism.</text>
</comment>
<evidence type="ECO:0000256" key="4">
    <source>
        <dbReference type="ARBA" id="ARBA00005189"/>
    </source>
</evidence>
<evidence type="ECO:0000256" key="2">
    <source>
        <dbReference type="ARBA" id="ARBA00004586"/>
    </source>
</evidence>
<dbReference type="GO" id="GO:0047196">
    <property type="term" value="F:long-chain-alcohol O-fatty-acyltransferase activity"/>
    <property type="evidence" value="ECO:0007669"/>
    <property type="project" value="UniProtKB-EC"/>
</dbReference>
<dbReference type="Gramene" id="ONK64049">
    <property type="protein sequence ID" value="ONK64049"/>
    <property type="gene ID" value="A4U43_C07F21570"/>
</dbReference>
<dbReference type="Pfam" id="PF03007">
    <property type="entry name" value="WS_DGAT_cat"/>
    <property type="match status" value="1"/>
</dbReference>
<sequence length="471" mass="53040">MNLKINTTSAKLLDEIEDEPVSPQAQYLNSSVLYLSILAVFELEIPIDDSQAFSTLENLLLPINPRFSSIMVKDEHGTPRWKRVQINLEDHIKVPMFPPGLELYDDYLQEYIVKIATNRLPEDKPLWNIHIIKYPTKNAAGSLVFQLHHSLGDGFSLMTALLHCVKRADNPSLPLTYPSNENSQARKRGVYRFVSNFFPMCINTVKDFSWSLMMSTVMKDSTTPIRSGDVGIENRPITLSTVTFSLSDIKQIKTKLKGTVNDAITGIIFYGIQLYLQAVGQEKKPAKVTALVLLNTRATRTYLPIKEMARHDSKVPWGNHYAFLHISVPMHKDPKNLDPLNSIEHAKKIIKAKRNSLGVYLTAATLDLMRKFKGPEAVSRQLYNTLSNTSMAITSMVGPIEKVQIANHPIKSFYFAVTGSPQSLTITVISYMGMIRVVFGAERDFINSELLVSCMEKSFERISEEAVGKRA</sequence>
<comment type="catalytic activity">
    <reaction evidence="9">
        <text>a long chain fatty alcohol + a fatty acyl-CoA = a long-chain alcohol wax ester + CoA</text>
        <dbReference type="Rhea" id="RHEA:38443"/>
        <dbReference type="ChEBI" id="CHEBI:17135"/>
        <dbReference type="ChEBI" id="CHEBI:57287"/>
        <dbReference type="ChEBI" id="CHEBI:77636"/>
        <dbReference type="ChEBI" id="CHEBI:235323"/>
        <dbReference type="EC" id="2.3.1.75"/>
    </reaction>
</comment>
<name>A0A5P1EGV1_ASPOF</name>
<keyword evidence="5" id="KW-0808">Transferase</keyword>
<evidence type="ECO:0000256" key="9">
    <source>
        <dbReference type="ARBA" id="ARBA00047604"/>
    </source>
</evidence>
<evidence type="ECO:0000256" key="3">
    <source>
        <dbReference type="ARBA" id="ARBA00004771"/>
    </source>
</evidence>
<evidence type="ECO:0000313" key="13">
    <source>
        <dbReference type="EMBL" id="ONK64049.1"/>
    </source>
</evidence>
<gene>
    <name evidence="13" type="ORF">A4U43_C07F21570</name>
</gene>
<organism evidence="13 14">
    <name type="scientific">Asparagus officinalis</name>
    <name type="common">Garden asparagus</name>
    <dbReference type="NCBI Taxonomy" id="4686"/>
    <lineage>
        <taxon>Eukaryota</taxon>
        <taxon>Viridiplantae</taxon>
        <taxon>Streptophyta</taxon>
        <taxon>Embryophyta</taxon>
        <taxon>Tracheophyta</taxon>
        <taxon>Spermatophyta</taxon>
        <taxon>Magnoliopsida</taxon>
        <taxon>Liliopsida</taxon>
        <taxon>Asparagales</taxon>
        <taxon>Asparagaceae</taxon>
        <taxon>Asparagoideae</taxon>
        <taxon>Asparagus</taxon>
    </lineage>
</organism>
<evidence type="ECO:0000256" key="1">
    <source>
        <dbReference type="ARBA" id="ARBA00004162"/>
    </source>
</evidence>
<evidence type="ECO:0000313" key="14">
    <source>
        <dbReference type="Proteomes" id="UP000243459"/>
    </source>
</evidence>
<dbReference type="OMA" id="NIAIMSY"/>
<dbReference type="GO" id="GO:0005886">
    <property type="term" value="C:plasma membrane"/>
    <property type="evidence" value="ECO:0007669"/>
    <property type="project" value="UniProtKB-SubCell"/>
</dbReference>
<accession>A0A5P1EGV1</accession>
<dbReference type="InterPro" id="IPR004255">
    <property type="entry name" value="O-acyltransferase_WSD1_N"/>
</dbReference>
<dbReference type="InterPro" id="IPR009721">
    <property type="entry name" value="O-acyltransferase_WSD1_C"/>
</dbReference>
<evidence type="ECO:0000256" key="8">
    <source>
        <dbReference type="ARBA" id="ARBA00024360"/>
    </source>
</evidence>
<evidence type="ECO:0000256" key="6">
    <source>
        <dbReference type="ARBA" id="ARBA00022824"/>
    </source>
</evidence>
<keyword evidence="7" id="KW-0012">Acyltransferase</keyword>
<evidence type="ECO:0000256" key="5">
    <source>
        <dbReference type="ARBA" id="ARBA00022679"/>
    </source>
</evidence>
<evidence type="ECO:0000256" key="10">
    <source>
        <dbReference type="ARBA" id="ARBA00048109"/>
    </source>
</evidence>
<keyword evidence="14" id="KW-1185">Reference proteome</keyword>
<feature type="domain" description="O-acyltransferase WSD1-like N-terminal" evidence="11">
    <location>
        <begin position="34"/>
        <end position="263"/>
    </location>
</feature>
<dbReference type="PANTHER" id="PTHR31650">
    <property type="entry name" value="O-ACYLTRANSFERASE (WSD1-LIKE) FAMILY PROTEIN"/>
    <property type="match status" value="1"/>
</dbReference>
<dbReference type="AlphaFoldDB" id="A0A5P1EGV1"/>
<dbReference type="UniPathway" id="UPA00282"/>
<dbReference type="InterPro" id="IPR045034">
    <property type="entry name" value="O-acyltransferase_WSD1-like"/>
</dbReference>
<comment type="subcellular location">
    <subcellularLocation>
        <location evidence="1">Cell membrane</location>
        <topology evidence="1">Single-pass membrane protein</topology>
    </subcellularLocation>
    <subcellularLocation>
        <location evidence="2">Endoplasmic reticulum membrane</location>
    </subcellularLocation>
</comment>
<dbReference type="EMBL" id="CM007387">
    <property type="protein sequence ID" value="ONK64049.1"/>
    <property type="molecule type" value="Genomic_DNA"/>
</dbReference>
<dbReference type="GO" id="GO:0004144">
    <property type="term" value="F:diacylglycerol O-acyltransferase activity"/>
    <property type="evidence" value="ECO:0007669"/>
    <property type="project" value="UniProtKB-EC"/>
</dbReference>
<dbReference type="Proteomes" id="UP000243459">
    <property type="component" value="Chromosome 7"/>
</dbReference>
<dbReference type="GO" id="GO:0019432">
    <property type="term" value="P:triglyceride biosynthetic process"/>
    <property type="evidence" value="ECO:0007669"/>
    <property type="project" value="UniProtKB-UniPathway"/>
</dbReference>
<comment type="pathway">
    <text evidence="3">Glycerolipid metabolism; triacylglycerol biosynthesis.</text>
</comment>
<comment type="catalytic activity">
    <reaction evidence="10">
        <text>an acyl-CoA + a 1,2-diacyl-sn-glycerol = a triacyl-sn-glycerol + CoA</text>
        <dbReference type="Rhea" id="RHEA:10868"/>
        <dbReference type="ChEBI" id="CHEBI:17815"/>
        <dbReference type="ChEBI" id="CHEBI:57287"/>
        <dbReference type="ChEBI" id="CHEBI:58342"/>
        <dbReference type="ChEBI" id="CHEBI:64615"/>
        <dbReference type="EC" id="2.3.1.20"/>
    </reaction>
</comment>
<proteinExistence type="inferred from homology"/>